<sequence length="463" mass="52007">MVWLAGLCSWTATLMSLWAVWSHCKHYSQPNLQRWVVRIIVMVPVYALTAWGSLISVESAYYLDALRDVYEAFVIYCFVSLLISYFGGERAFLLVMHDSDPTPLFWPASLVRRDLDLSDPYDYLFLKRGILQYVVVKPILAAATMLMRSTGVYREGSWGLASGYMWTQLVYNASVSLSLYCLVVFYMATKDHLAQWTPLPKFLCIKAIVFFSYWQGLGISILVALGLIHDTPELSADHIATFLQSWLICLEMVGGALGHWLSFSYHDYVPVFHLAGRVRLFHAVRDALGLKDVFVDAKSAWSGHQYTYRYFDPISTAAIHGGNSSSSGGAIKERRLRAGMRYTQGGKKTYWLPSRRVQRAAMRQPDERTRLVSGPPPAGADLAVLSMDLGEREMLSDDALYNDARTVEGDFNYPVVEVGVAFGFSRRRPYGHTISHRRSSEAGRPAVQSETFAVPVSGYGAFA</sequence>
<feature type="transmembrane region" description="Helical" evidence="5">
    <location>
        <begin position="240"/>
        <end position="261"/>
    </location>
</feature>
<comment type="caution">
    <text evidence="6">The sequence shown here is derived from an EMBL/GenBank/DDBJ whole genome shotgun (WGS) entry which is preliminary data.</text>
</comment>
<keyword evidence="2 5" id="KW-0812">Transmembrane</keyword>
<protein>
    <submittedName>
        <fullName evidence="6">DUF300-domain-containing protein</fullName>
    </submittedName>
</protein>
<feature type="transmembrane region" description="Helical" evidence="5">
    <location>
        <begin position="69"/>
        <end position="87"/>
    </location>
</feature>
<dbReference type="STRING" id="61395.A0A1Y1WCZ8"/>
<feature type="transmembrane region" description="Helical" evidence="5">
    <location>
        <begin position="169"/>
        <end position="188"/>
    </location>
</feature>
<organism evidence="6 7">
    <name type="scientific">Linderina pennispora</name>
    <dbReference type="NCBI Taxonomy" id="61395"/>
    <lineage>
        <taxon>Eukaryota</taxon>
        <taxon>Fungi</taxon>
        <taxon>Fungi incertae sedis</taxon>
        <taxon>Zoopagomycota</taxon>
        <taxon>Kickxellomycotina</taxon>
        <taxon>Kickxellomycetes</taxon>
        <taxon>Kickxellales</taxon>
        <taxon>Kickxellaceae</taxon>
        <taxon>Linderina</taxon>
    </lineage>
</organism>
<keyword evidence="7" id="KW-1185">Reference proteome</keyword>
<dbReference type="InterPro" id="IPR005178">
    <property type="entry name" value="Ostalpha/TMEM184C"/>
</dbReference>
<dbReference type="AlphaFoldDB" id="A0A1Y1WCZ8"/>
<gene>
    <name evidence="6" type="ORF">DL89DRAFT_221934</name>
</gene>
<dbReference type="Pfam" id="PF03619">
    <property type="entry name" value="Solute_trans_a"/>
    <property type="match status" value="1"/>
</dbReference>
<dbReference type="Proteomes" id="UP000193922">
    <property type="component" value="Unassembled WGS sequence"/>
</dbReference>
<evidence type="ECO:0000313" key="6">
    <source>
        <dbReference type="EMBL" id="ORX71401.1"/>
    </source>
</evidence>
<comment type="subcellular location">
    <subcellularLocation>
        <location evidence="1">Membrane</location>
        <topology evidence="1">Multi-pass membrane protein</topology>
    </subcellularLocation>
</comment>
<reference evidence="6 7" key="1">
    <citation type="submission" date="2016-07" db="EMBL/GenBank/DDBJ databases">
        <title>Pervasive Adenine N6-methylation of Active Genes in Fungi.</title>
        <authorList>
            <consortium name="DOE Joint Genome Institute"/>
            <person name="Mondo S.J."/>
            <person name="Dannebaum R.O."/>
            <person name="Kuo R.C."/>
            <person name="Labutti K."/>
            <person name="Haridas S."/>
            <person name="Kuo A."/>
            <person name="Salamov A."/>
            <person name="Ahrendt S.R."/>
            <person name="Lipzen A."/>
            <person name="Sullivan W."/>
            <person name="Andreopoulos W.B."/>
            <person name="Clum A."/>
            <person name="Lindquist E."/>
            <person name="Daum C."/>
            <person name="Ramamoorthy G.K."/>
            <person name="Gryganskyi A."/>
            <person name="Culley D."/>
            <person name="Magnuson J.K."/>
            <person name="James T.Y."/>
            <person name="O'Malley M.A."/>
            <person name="Stajich J.E."/>
            <person name="Spatafora J.W."/>
            <person name="Visel A."/>
            <person name="Grigoriev I.V."/>
        </authorList>
    </citation>
    <scope>NUCLEOTIDE SEQUENCE [LARGE SCALE GENOMIC DNA]</scope>
    <source>
        <strain evidence="6 7">ATCC 12442</strain>
    </source>
</reference>
<name>A0A1Y1WCZ8_9FUNG</name>
<evidence type="ECO:0000256" key="3">
    <source>
        <dbReference type="ARBA" id="ARBA00022989"/>
    </source>
</evidence>
<evidence type="ECO:0000256" key="4">
    <source>
        <dbReference type="ARBA" id="ARBA00023136"/>
    </source>
</evidence>
<dbReference type="GeneID" id="63801199"/>
<dbReference type="PANTHER" id="PTHR23423">
    <property type="entry name" value="ORGANIC SOLUTE TRANSPORTER-RELATED"/>
    <property type="match status" value="1"/>
</dbReference>
<proteinExistence type="predicted"/>
<dbReference type="RefSeq" id="XP_040744916.1">
    <property type="nucleotide sequence ID" value="XM_040884551.1"/>
</dbReference>
<dbReference type="GO" id="GO:0016020">
    <property type="term" value="C:membrane"/>
    <property type="evidence" value="ECO:0007669"/>
    <property type="project" value="UniProtKB-SubCell"/>
</dbReference>
<evidence type="ECO:0000256" key="5">
    <source>
        <dbReference type="SAM" id="Phobius"/>
    </source>
</evidence>
<feature type="transmembrane region" description="Helical" evidence="5">
    <location>
        <begin position="35"/>
        <end position="57"/>
    </location>
</feature>
<accession>A0A1Y1WCZ8</accession>
<keyword evidence="3 5" id="KW-1133">Transmembrane helix</keyword>
<evidence type="ECO:0000256" key="1">
    <source>
        <dbReference type="ARBA" id="ARBA00004141"/>
    </source>
</evidence>
<dbReference type="OrthoDB" id="5348404at2759"/>
<dbReference type="EMBL" id="MCFD01000004">
    <property type="protein sequence ID" value="ORX71401.1"/>
    <property type="molecule type" value="Genomic_DNA"/>
</dbReference>
<feature type="transmembrane region" description="Helical" evidence="5">
    <location>
        <begin position="208"/>
        <end position="228"/>
    </location>
</feature>
<evidence type="ECO:0000313" key="7">
    <source>
        <dbReference type="Proteomes" id="UP000193922"/>
    </source>
</evidence>
<evidence type="ECO:0000256" key="2">
    <source>
        <dbReference type="ARBA" id="ARBA00022692"/>
    </source>
</evidence>
<feature type="transmembrane region" description="Helical" evidence="5">
    <location>
        <begin position="130"/>
        <end position="148"/>
    </location>
</feature>
<dbReference type="SMART" id="SM01417">
    <property type="entry name" value="Solute_trans_a"/>
    <property type="match status" value="1"/>
</dbReference>
<keyword evidence="4 5" id="KW-0472">Membrane</keyword>